<dbReference type="AlphaFoldDB" id="E8ZK55"/>
<dbReference type="KEGG" id="mha:HF1_15180"/>
<name>E8ZK55_MYCHL</name>
<dbReference type="Proteomes" id="UP000008637">
    <property type="component" value="Chromosome"/>
</dbReference>
<dbReference type="HOGENOM" id="CLU_815896_0_0_14"/>
<accession>E8ZK55</accession>
<evidence type="ECO:0000256" key="1">
    <source>
        <dbReference type="SAM" id="MobiDB-lite"/>
    </source>
</evidence>
<gene>
    <name evidence="2" type="ORF">HF1_15180</name>
</gene>
<protein>
    <submittedName>
        <fullName evidence="2">Uncharacterized protein</fullName>
    </submittedName>
</protein>
<organism evidence="2 3">
    <name type="scientific">Mycoplasma haemofelis (strain Langford 1)</name>
    <name type="common">Haemobartonella felis</name>
    <dbReference type="NCBI Taxonomy" id="941640"/>
    <lineage>
        <taxon>Bacteria</taxon>
        <taxon>Bacillati</taxon>
        <taxon>Mycoplasmatota</taxon>
        <taxon>Mollicutes</taxon>
        <taxon>Mycoplasmataceae</taxon>
        <taxon>Mycoplasma</taxon>
    </lineage>
</organism>
<evidence type="ECO:0000313" key="3">
    <source>
        <dbReference type="Proteomes" id="UP000008637"/>
    </source>
</evidence>
<dbReference type="OrthoDB" id="399113at2"/>
<feature type="region of interest" description="Disordered" evidence="1">
    <location>
        <begin position="102"/>
        <end position="138"/>
    </location>
</feature>
<proteinExistence type="predicted"/>
<reference evidence="2 3" key="1">
    <citation type="journal article" date="2011" name="J. Bacteriol.">
        <title>Complete genome sequence of Mycoplasma haemofelis, a hemotropic mycoplasma.</title>
        <authorList>
            <person name="Barker E.N."/>
            <person name="Helps C.R."/>
            <person name="Peters I.R."/>
            <person name="Darby A.C."/>
            <person name="Radford A.D."/>
            <person name="Tasker S."/>
        </authorList>
    </citation>
    <scope>NUCLEOTIDE SEQUENCE [LARGE SCALE GENOMIC DNA]</scope>
    <source>
        <strain evidence="2 3">Langford 1</strain>
    </source>
</reference>
<evidence type="ECO:0000313" key="2">
    <source>
        <dbReference type="EMBL" id="CBY93526.1"/>
    </source>
</evidence>
<dbReference type="EMBL" id="FR773153">
    <property type="protein sequence ID" value="CBY93526.1"/>
    <property type="molecule type" value="Genomic_DNA"/>
</dbReference>
<feature type="compositionally biased region" description="Basic and acidic residues" evidence="1">
    <location>
        <begin position="110"/>
        <end position="136"/>
    </location>
</feature>
<sequence>MSNIPPDSIASEKRELDIPKIDDNPFLEHNGEDARIFASDWSDETLISEFKLVKQPVKKKKKPKKLVIPNFDDEVYLNITDRRDIEDQLLLRAAEMISAPTLPPPVEEVAPAKEPEVKEVKPPKPPKPKEPPKERAPIPLPDLEEVQKYLSSYPIDKIYRGIFSEASCDFVAEDAYSNKDVVDEIIAKSREEARIRARFSFRTVGKDALDDALFDYAKAPLASEEEIFLLEEKHMKLYAIVARIQENHAEDDFKSAYQIQDRISYLLNHQTLLYKSLTKELIRYLDSIIEKLNDYHEKTSVKYAQLKKHNERISTIKQYKWKSDDSMKIIQENQRLAQQELNKFSDL</sequence>
<keyword evidence="3" id="KW-1185">Reference proteome</keyword>